<keyword evidence="2" id="KW-1185">Reference proteome</keyword>
<proteinExistence type="predicted"/>
<evidence type="ECO:0000313" key="2">
    <source>
        <dbReference type="Proteomes" id="UP000638648"/>
    </source>
</evidence>
<reference evidence="1" key="1">
    <citation type="submission" date="2020-10" db="EMBL/GenBank/DDBJ databases">
        <title>Sequencing the genomes of 1000 actinobacteria strains.</title>
        <authorList>
            <person name="Klenk H.-P."/>
        </authorList>
    </citation>
    <scope>NUCLEOTIDE SEQUENCE</scope>
    <source>
        <strain evidence="1">DSM 45354</strain>
    </source>
</reference>
<dbReference type="AlphaFoldDB" id="A0A927MVQ1"/>
<dbReference type="RefSeq" id="WP_192748790.1">
    <property type="nucleotide sequence ID" value="NZ_BAABJL010000216.1"/>
</dbReference>
<sequence>MSDDEAKAREALAAGRIDEAQVYATLHQAAVQQGIHQRLYTVLVLSKRTMVAAEAASPRGIILIQRSGVEPEEADVWTAVLNDRDAGVSNMSGPKAVVLEWARSRPADICMIRDPETGDWSQWLPDSEGR</sequence>
<gene>
    <name evidence="1" type="ORF">HEB94_001030</name>
</gene>
<evidence type="ECO:0000313" key="1">
    <source>
        <dbReference type="EMBL" id="MBE1604182.1"/>
    </source>
</evidence>
<organism evidence="1 2">
    <name type="scientific">Actinopolymorpha pittospori</name>
    <dbReference type="NCBI Taxonomy" id="648752"/>
    <lineage>
        <taxon>Bacteria</taxon>
        <taxon>Bacillati</taxon>
        <taxon>Actinomycetota</taxon>
        <taxon>Actinomycetes</taxon>
        <taxon>Propionibacteriales</taxon>
        <taxon>Actinopolymorphaceae</taxon>
        <taxon>Actinopolymorpha</taxon>
    </lineage>
</organism>
<accession>A0A927MVQ1</accession>
<name>A0A927MVQ1_9ACTN</name>
<protein>
    <submittedName>
        <fullName evidence="1">Uncharacterized protein</fullName>
    </submittedName>
</protein>
<dbReference type="EMBL" id="JADBEM010000001">
    <property type="protein sequence ID" value="MBE1604182.1"/>
    <property type="molecule type" value="Genomic_DNA"/>
</dbReference>
<comment type="caution">
    <text evidence="1">The sequence shown here is derived from an EMBL/GenBank/DDBJ whole genome shotgun (WGS) entry which is preliminary data.</text>
</comment>
<dbReference type="Proteomes" id="UP000638648">
    <property type="component" value="Unassembled WGS sequence"/>
</dbReference>